<reference evidence="1" key="1">
    <citation type="submission" date="2020-05" db="EMBL/GenBank/DDBJ databases">
        <title>Large-scale comparative analyses of tick genomes elucidate their genetic diversity and vector capacities.</title>
        <authorList>
            <person name="Jia N."/>
            <person name="Wang J."/>
            <person name="Shi W."/>
            <person name="Du L."/>
            <person name="Sun Y."/>
            <person name="Zhan W."/>
            <person name="Jiang J."/>
            <person name="Wang Q."/>
            <person name="Zhang B."/>
            <person name="Ji P."/>
            <person name="Sakyi L.B."/>
            <person name="Cui X."/>
            <person name="Yuan T."/>
            <person name="Jiang B."/>
            <person name="Yang W."/>
            <person name="Lam T.T.-Y."/>
            <person name="Chang Q."/>
            <person name="Ding S."/>
            <person name="Wang X."/>
            <person name="Zhu J."/>
            <person name="Ruan X."/>
            <person name="Zhao L."/>
            <person name="Wei J."/>
            <person name="Que T."/>
            <person name="Du C."/>
            <person name="Cheng J."/>
            <person name="Dai P."/>
            <person name="Han X."/>
            <person name="Huang E."/>
            <person name="Gao Y."/>
            <person name="Liu J."/>
            <person name="Shao H."/>
            <person name="Ye R."/>
            <person name="Li L."/>
            <person name="Wei W."/>
            <person name="Wang X."/>
            <person name="Wang C."/>
            <person name="Yang T."/>
            <person name="Huo Q."/>
            <person name="Li W."/>
            <person name="Guo W."/>
            <person name="Chen H."/>
            <person name="Zhou L."/>
            <person name="Ni X."/>
            <person name="Tian J."/>
            <person name="Zhou Y."/>
            <person name="Sheng Y."/>
            <person name="Liu T."/>
            <person name="Pan Y."/>
            <person name="Xia L."/>
            <person name="Li J."/>
            <person name="Zhao F."/>
            <person name="Cao W."/>
        </authorList>
    </citation>
    <scope>NUCLEOTIDE SEQUENCE</scope>
    <source>
        <strain evidence="1">Hyas-2018</strain>
    </source>
</reference>
<comment type="caution">
    <text evidence="1">The sequence shown here is derived from an EMBL/GenBank/DDBJ whole genome shotgun (WGS) entry which is preliminary data.</text>
</comment>
<protein>
    <submittedName>
        <fullName evidence="1">Uncharacterized protein</fullName>
    </submittedName>
</protein>
<evidence type="ECO:0000313" key="2">
    <source>
        <dbReference type="Proteomes" id="UP000821845"/>
    </source>
</evidence>
<sequence>MDVKRKRKLVVMAAALEIAAEDDKYDDECGFLRRKRSVWVKPWLTRKSLGMQNQLYQELLASDPEEYKHLLCLSCEQFDQLLTLIQPWIGRQDTAMRSSVPAKTRLQVTLRFLASGYLGHAKWSRTPLAHSSIASDFCTRALMRIRKKWTHLLQLHVRLTTFVARTSVSVRVNSPTKFRKTLFFLSNKCVAAD</sequence>
<proteinExistence type="predicted"/>
<dbReference type="EMBL" id="CM023484">
    <property type="protein sequence ID" value="KAH6934186.1"/>
    <property type="molecule type" value="Genomic_DNA"/>
</dbReference>
<evidence type="ECO:0000313" key="1">
    <source>
        <dbReference type="EMBL" id="KAH6934186.1"/>
    </source>
</evidence>
<accession>A0ACB7SGU2</accession>
<gene>
    <name evidence="1" type="ORF">HPB50_021488</name>
</gene>
<dbReference type="Proteomes" id="UP000821845">
    <property type="component" value="Chromosome 4"/>
</dbReference>
<organism evidence="1 2">
    <name type="scientific">Hyalomma asiaticum</name>
    <name type="common">Tick</name>
    <dbReference type="NCBI Taxonomy" id="266040"/>
    <lineage>
        <taxon>Eukaryota</taxon>
        <taxon>Metazoa</taxon>
        <taxon>Ecdysozoa</taxon>
        <taxon>Arthropoda</taxon>
        <taxon>Chelicerata</taxon>
        <taxon>Arachnida</taxon>
        <taxon>Acari</taxon>
        <taxon>Parasitiformes</taxon>
        <taxon>Ixodida</taxon>
        <taxon>Ixodoidea</taxon>
        <taxon>Ixodidae</taxon>
        <taxon>Hyalomminae</taxon>
        <taxon>Hyalomma</taxon>
    </lineage>
</organism>
<keyword evidence="2" id="KW-1185">Reference proteome</keyword>
<name>A0ACB7SGU2_HYAAI</name>